<dbReference type="PANTHER" id="PTHR37332:SF1">
    <property type="entry name" value="ELMO DOMAIN-CONTAINING PROTEIN"/>
    <property type="match status" value="1"/>
</dbReference>
<comment type="caution">
    <text evidence="2">The sequence shown here is derived from an EMBL/GenBank/DDBJ whole genome shotgun (WGS) entry which is preliminary data.</text>
</comment>
<name>A0A507E5D6_9FUNG</name>
<evidence type="ECO:0000256" key="1">
    <source>
        <dbReference type="SAM" id="MobiDB-lite"/>
    </source>
</evidence>
<dbReference type="AlphaFoldDB" id="A0A507E5D6"/>
<dbReference type="PANTHER" id="PTHR37332">
    <property type="entry name" value="EXPRESSED PROTEIN"/>
    <property type="match status" value="1"/>
</dbReference>
<dbReference type="EMBL" id="QEAQ01000029">
    <property type="protein sequence ID" value="TPX59066.1"/>
    <property type="molecule type" value="Genomic_DNA"/>
</dbReference>
<feature type="compositionally biased region" description="Polar residues" evidence="1">
    <location>
        <begin position="130"/>
        <end position="144"/>
    </location>
</feature>
<evidence type="ECO:0000313" key="3">
    <source>
        <dbReference type="Proteomes" id="UP000318582"/>
    </source>
</evidence>
<proteinExistence type="predicted"/>
<accession>A0A507E5D6</accession>
<reference evidence="2 3" key="1">
    <citation type="journal article" date="2019" name="Sci. Rep.">
        <title>Comparative genomics of chytrid fungi reveal insights into the obligate biotrophic and pathogenic lifestyle of Synchytrium endobioticum.</title>
        <authorList>
            <person name="van de Vossenberg B.T.L.H."/>
            <person name="Warris S."/>
            <person name="Nguyen H.D.T."/>
            <person name="van Gent-Pelzer M.P.E."/>
            <person name="Joly D.L."/>
            <person name="van de Geest H.C."/>
            <person name="Bonants P.J.M."/>
            <person name="Smith D.S."/>
            <person name="Levesque C.A."/>
            <person name="van der Lee T.A.J."/>
        </authorList>
    </citation>
    <scope>NUCLEOTIDE SEQUENCE [LARGE SCALE GENOMIC DNA]</scope>
    <source>
        <strain evidence="2 3">CBS 809.83</strain>
    </source>
</reference>
<evidence type="ECO:0000313" key="2">
    <source>
        <dbReference type="EMBL" id="TPX59066.1"/>
    </source>
</evidence>
<feature type="region of interest" description="Disordered" evidence="1">
    <location>
        <begin position="125"/>
        <end position="144"/>
    </location>
</feature>
<protein>
    <submittedName>
        <fullName evidence="2">Uncharacterized protein</fullName>
    </submittedName>
</protein>
<sequence length="228" mass="25726">MDQSDLYFPEGASGLPVLDYLRRRIATFRYICSVHDGTTPYLGTVLLTPDDLAPTGGPSSDDAVKIRKRVLKWFALGLKMGALLGIPNAGDYVRAFSQLMSEYETEPSDKNARERMKRIFSSRNSRNISEQGVSNSSQEANADNSLDMPHMPFEFDYHQTLFAFFEILAAAYEKFLDTPDALRKQAYVDIWMKIDGKIKKIVAVAIKETEAVAQTRFQDELAQISYTD</sequence>
<organism evidence="2 3">
    <name type="scientific">Powellomyces hirtus</name>
    <dbReference type="NCBI Taxonomy" id="109895"/>
    <lineage>
        <taxon>Eukaryota</taxon>
        <taxon>Fungi</taxon>
        <taxon>Fungi incertae sedis</taxon>
        <taxon>Chytridiomycota</taxon>
        <taxon>Chytridiomycota incertae sedis</taxon>
        <taxon>Chytridiomycetes</taxon>
        <taxon>Spizellomycetales</taxon>
        <taxon>Powellomycetaceae</taxon>
        <taxon>Powellomyces</taxon>
    </lineage>
</organism>
<gene>
    <name evidence="2" type="ORF">PhCBS80983_g02724</name>
</gene>
<dbReference type="Proteomes" id="UP000318582">
    <property type="component" value="Unassembled WGS sequence"/>
</dbReference>
<keyword evidence="3" id="KW-1185">Reference proteome</keyword>